<feature type="transmembrane region" description="Helical" evidence="1">
    <location>
        <begin position="43"/>
        <end position="60"/>
    </location>
</feature>
<keyword evidence="3" id="KW-1185">Reference proteome</keyword>
<keyword evidence="1" id="KW-1133">Transmembrane helix</keyword>
<protein>
    <submittedName>
        <fullName evidence="2">Uncharacterized protein</fullName>
    </submittedName>
</protein>
<dbReference type="Proteomes" id="UP000095552">
    <property type="component" value="Unassembled WGS sequence"/>
</dbReference>
<dbReference type="AlphaFoldDB" id="A0A1E5SY28"/>
<organism evidence="2 3">
    <name type="scientific">Roseivirga misakiensis</name>
    <dbReference type="NCBI Taxonomy" id="1563681"/>
    <lineage>
        <taxon>Bacteria</taxon>
        <taxon>Pseudomonadati</taxon>
        <taxon>Bacteroidota</taxon>
        <taxon>Cytophagia</taxon>
        <taxon>Cytophagales</taxon>
        <taxon>Roseivirgaceae</taxon>
        <taxon>Roseivirga</taxon>
    </lineage>
</organism>
<comment type="caution">
    <text evidence="2">The sequence shown here is derived from an EMBL/GenBank/DDBJ whole genome shotgun (WGS) entry which is preliminary data.</text>
</comment>
<keyword evidence="1" id="KW-0812">Transmembrane</keyword>
<name>A0A1E5SY28_9BACT</name>
<evidence type="ECO:0000313" key="3">
    <source>
        <dbReference type="Proteomes" id="UP000095552"/>
    </source>
</evidence>
<evidence type="ECO:0000256" key="1">
    <source>
        <dbReference type="SAM" id="Phobius"/>
    </source>
</evidence>
<proteinExistence type="predicted"/>
<reference evidence="2 3" key="1">
    <citation type="submission" date="2016-08" db="EMBL/GenBank/DDBJ databases">
        <title>Draft genome of Fabibacter sp. strain SK-8.</title>
        <authorList>
            <person name="Wong S.-K."/>
            <person name="Hamasaki K."/>
            <person name="Yoshizawa S."/>
        </authorList>
    </citation>
    <scope>NUCLEOTIDE SEQUENCE [LARGE SCALE GENOMIC DNA]</scope>
    <source>
        <strain evidence="2 3">SK-8</strain>
    </source>
</reference>
<dbReference type="EMBL" id="MDGQ01000005">
    <property type="protein sequence ID" value="OEK04034.1"/>
    <property type="molecule type" value="Genomic_DNA"/>
</dbReference>
<gene>
    <name evidence="2" type="ORF">BFP71_11090</name>
</gene>
<sequence length="95" mass="10916">MIQLSSEYLKLNYLPISSPKLRGRKSLVRAQVGPLQNKTVTKVAVLFYALLARFLHVFILSKYRVNYFEKALSTSNRLTISPTLELVQALNFQKE</sequence>
<evidence type="ECO:0000313" key="2">
    <source>
        <dbReference type="EMBL" id="OEK04034.1"/>
    </source>
</evidence>
<dbReference type="STRING" id="1563681.BFP71_11090"/>
<accession>A0A1E5SY28</accession>
<keyword evidence="1" id="KW-0472">Membrane</keyword>